<dbReference type="EMBL" id="JAODUP010000012">
    <property type="protein sequence ID" value="KAK2169080.1"/>
    <property type="molecule type" value="Genomic_DNA"/>
</dbReference>
<dbReference type="Gene3D" id="2.10.90.10">
    <property type="entry name" value="Cystine-knot cytokines"/>
    <property type="match status" value="1"/>
</dbReference>
<evidence type="ECO:0000313" key="1">
    <source>
        <dbReference type="EMBL" id="KAK2169080.1"/>
    </source>
</evidence>
<name>A0AAD9KE44_9ANNE</name>
<reference evidence="1" key="1">
    <citation type="journal article" date="2023" name="Mol. Biol. Evol.">
        <title>Third-Generation Sequencing Reveals the Adaptive Role of the Epigenome in Three Deep-Sea Polychaetes.</title>
        <authorList>
            <person name="Perez M."/>
            <person name="Aroh O."/>
            <person name="Sun Y."/>
            <person name="Lan Y."/>
            <person name="Juniper S.K."/>
            <person name="Young C.R."/>
            <person name="Angers B."/>
            <person name="Qian P.Y."/>
        </authorList>
    </citation>
    <scope>NUCLEOTIDE SEQUENCE</scope>
    <source>
        <strain evidence="1">P08H-3</strain>
    </source>
</reference>
<dbReference type="Proteomes" id="UP001208570">
    <property type="component" value="Unassembled WGS sequence"/>
</dbReference>
<dbReference type="InterPro" id="IPR029034">
    <property type="entry name" value="Cystine-knot_cytokine"/>
</dbReference>
<feature type="non-terminal residue" evidence="1">
    <location>
        <position position="1"/>
    </location>
</feature>
<keyword evidence="2" id="KW-1185">Reference proteome</keyword>
<organism evidence="1 2">
    <name type="scientific">Paralvinella palmiformis</name>
    <dbReference type="NCBI Taxonomy" id="53620"/>
    <lineage>
        <taxon>Eukaryota</taxon>
        <taxon>Metazoa</taxon>
        <taxon>Spiralia</taxon>
        <taxon>Lophotrochozoa</taxon>
        <taxon>Annelida</taxon>
        <taxon>Polychaeta</taxon>
        <taxon>Sedentaria</taxon>
        <taxon>Canalipalpata</taxon>
        <taxon>Terebellida</taxon>
        <taxon>Terebelliformia</taxon>
        <taxon>Alvinellidae</taxon>
        <taxon>Paralvinella</taxon>
    </lineage>
</organism>
<proteinExistence type="predicted"/>
<dbReference type="AlphaFoldDB" id="A0AAD9KE44"/>
<evidence type="ECO:0000313" key="2">
    <source>
        <dbReference type="Proteomes" id="UP001208570"/>
    </source>
</evidence>
<dbReference type="PANTHER" id="PTHR33995:SF7">
    <property type="entry name" value="BURSICON SUBUNIT ALPHA-RELATED"/>
    <property type="match status" value="1"/>
</dbReference>
<accession>A0AAD9KE44</accession>
<protein>
    <submittedName>
        <fullName evidence="1">Uncharacterized protein</fullName>
    </submittedName>
</protein>
<dbReference type="SUPFAM" id="SSF57501">
    <property type="entry name" value="Cystine-knot cytokines"/>
    <property type="match status" value="1"/>
</dbReference>
<sequence>ERIIQLRQTSDKSPVKKHEIVDYMMNDVYNGYVSGVHKKDVRNKQNSGSTADDKITPEFQSKRSSFRELLDETRYDEDVQRRRKEWRDWLQQDDRHRNFPLMFPEMVGLPRTVTNKDGSLSTMDYCLNRGDVTADDNHLRLCTVCSSTRSFGADMWPEYMNEATCSAEDNGCLFTDGVSNGSCQQVMMSIMMLQRDNDHCILVLRDGQQLVAYEWLYVYQDIGVGCECNVKDNSYFVIFV</sequence>
<gene>
    <name evidence="1" type="ORF">LSH36_12g09024</name>
</gene>
<comment type="caution">
    <text evidence="1">The sequence shown here is derived from an EMBL/GenBank/DDBJ whole genome shotgun (WGS) entry which is preliminary data.</text>
</comment>
<dbReference type="PANTHER" id="PTHR33995">
    <property type="entry name" value="PROTEIN CBG18546"/>
    <property type="match status" value="1"/>
</dbReference>